<dbReference type="InterPro" id="IPR052220">
    <property type="entry name" value="METTL25"/>
</dbReference>
<dbReference type="HOGENOM" id="CLU_016581_1_2_1"/>
<sequence length="650" mass="71870">MASTTHQIHVKDDHMIKLVSFLQEHSNLARAHPNQATTSGIFPSLVQGCFSQTGSNDEKSSEDLWVTFVKAYQQDDTTSRREDKKVPPEISTFIRQCTALAIPRGLFYAPQPSPATVGAGDEIKGPSVTRVSPKKLHEVSTMSAYIAATFSSCHPSPASEQPERPSFDASKNKNNLDTSQADNWARKGSRRPYIVDVGAGQGYLSRALAAYGFHVLALDRDENQTKGSLARTDWLDSTTAAVGERRKERSKGRESDEPKEVTNEQGSKTTDIDATTTSAKRDTIEIGKGKEEDLKGSVSNRTVFIDDADALTNTINEWIQEHDRSQTLLPQHGGLFPIVVVGLHACGDLTPAILSFIRRQLSPSQSNSSTKLFELVGCVVVGCCYNMMTTSSFPLSNKLASELSICRNADGARADAEPFRLDTQHLHLAAQAPKTWSLETPPAPERANLPFEIPSSTALSMRKIAYRALLARRLPVAYRAETQSKSDSVATADRVTRVGEEWPPNLDDVDWRTRRIGRLATSVYKDFPTFLKAARIKLGIAQQHTFSSVTNGVQPLLLTREGDMESDLCPYETELVQKIQVFQVLRCFLGPLVESLLVLDRYWFLFEAVHSALSEQPSETLSGRKENVQLINLFDQSTGSLRNTALVWKV</sequence>
<accession>G4TNU5</accession>
<dbReference type="PANTHER" id="PTHR12496">
    <property type="entry name" value="CGI-41 METHYLTRANSFERASE"/>
    <property type="match status" value="1"/>
</dbReference>
<evidence type="ECO:0000313" key="4">
    <source>
        <dbReference type="Proteomes" id="UP000007148"/>
    </source>
</evidence>
<dbReference type="SUPFAM" id="SSF53335">
    <property type="entry name" value="S-adenosyl-L-methionine-dependent methyltransferases"/>
    <property type="match status" value="1"/>
</dbReference>
<feature type="region of interest" description="Disordered" evidence="1">
    <location>
        <begin position="153"/>
        <end position="184"/>
    </location>
</feature>
<proteinExistence type="predicted"/>
<feature type="region of interest" description="Disordered" evidence="1">
    <location>
        <begin position="240"/>
        <end position="288"/>
    </location>
</feature>
<dbReference type="PANTHER" id="PTHR12496:SF0">
    <property type="entry name" value="METHYLTRANSFERASE DOMAIN-CONTAINING PROTEIN"/>
    <property type="match status" value="1"/>
</dbReference>
<dbReference type="Pfam" id="PF13679">
    <property type="entry name" value="Methyltransf_32"/>
    <property type="match status" value="1"/>
</dbReference>
<feature type="compositionally biased region" description="Basic and acidic residues" evidence="1">
    <location>
        <begin position="279"/>
        <end position="288"/>
    </location>
</feature>
<feature type="compositionally biased region" description="Polar residues" evidence="1">
    <location>
        <begin position="172"/>
        <end position="182"/>
    </location>
</feature>
<dbReference type="OMA" id="HECECLE"/>
<name>G4TNU5_SERID</name>
<keyword evidence="4" id="KW-1185">Reference proteome</keyword>
<feature type="compositionally biased region" description="Polar residues" evidence="1">
    <location>
        <begin position="263"/>
        <end position="278"/>
    </location>
</feature>
<evidence type="ECO:0000259" key="2">
    <source>
        <dbReference type="Pfam" id="PF13679"/>
    </source>
</evidence>
<dbReference type="OrthoDB" id="10258156at2759"/>
<comment type="caution">
    <text evidence="3">The sequence shown here is derived from an EMBL/GenBank/DDBJ whole genome shotgun (WGS) entry which is preliminary data.</text>
</comment>
<protein>
    <recommendedName>
        <fullName evidence="2">Methyltransferase domain-containing protein</fullName>
    </recommendedName>
</protein>
<dbReference type="EMBL" id="CAFZ01000194">
    <property type="protein sequence ID" value="CCA72984.1"/>
    <property type="molecule type" value="Genomic_DNA"/>
</dbReference>
<feature type="compositionally biased region" description="Basic and acidic residues" evidence="1">
    <location>
        <begin position="243"/>
        <end position="262"/>
    </location>
</feature>
<gene>
    <name evidence="3" type="ORF">PIIN_06939</name>
</gene>
<dbReference type="InParanoid" id="G4TNU5"/>
<evidence type="ECO:0000256" key="1">
    <source>
        <dbReference type="SAM" id="MobiDB-lite"/>
    </source>
</evidence>
<evidence type="ECO:0000313" key="3">
    <source>
        <dbReference type="EMBL" id="CCA72984.1"/>
    </source>
</evidence>
<dbReference type="InterPro" id="IPR029063">
    <property type="entry name" value="SAM-dependent_MTases_sf"/>
</dbReference>
<dbReference type="eggNOG" id="KOG2651">
    <property type="taxonomic scope" value="Eukaryota"/>
</dbReference>
<organism evidence="3 4">
    <name type="scientific">Serendipita indica (strain DSM 11827)</name>
    <name type="common">Root endophyte fungus</name>
    <name type="synonym">Piriformospora indica</name>
    <dbReference type="NCBI Taxonomy" id="1109443"/>
    <lineage>
        <taxon>Eukaryota</taxon>
        <taxon>Fungi</taxon>
        <taxon>Dikarya</taxon>
        <taxon>Basidiomycota</taxon>
        <taxon>Agaricomycotina</taxon>
        <taxon>Agaricomycetes</taxon>
        <taxon>Sebacinales</taxon>
        <taxon>Serendipitaceae</taxon>
        <taxon>Serendipita</taxon>
    </lineage>
</organism>
<dbReference type="Gene3D" id="3.40.50.150">
    <property type="entry name" value="Vaccinia Virus protein VP39"/>
    <property type="match status" value="1"/>
</dbReference>
<reference evidence="3 4" key="1">
    <citation type="journal article" date="2011" name="PLoS Pathog.">
        <title>Endophytic Life Strategies Decoded by Genome and Transcriptome Analyses of the Mutualistic Root Symbiont Piriformospora indica.</title>
        <authorList>
            <person name="Zuccaro A."/>
            <person name="Lahrmann U."/>
            <person name="Guldener U."/>
            <person name="Langen G."/>
            <person name="Pfiffi S."/>
            <person name="Biedenkopf D."/>
            <person name="Wong P."/>
            <person name="Samans B."/>
            <person name="Grimm C."/>
            <person name="Basiewicz M."/>
            <person name="Murat C."/>
            <person name="Martin F."/>
            <person name="Kogel K.H."/>
        </authorList>
    </citation>
    <scope>NUCLEOTIDE SEQUENCE [LARGE SCALE GENOMIC DNA]</scope>
    <source>
        <strain evidence="3 4">DSM 11827</strain>
    </source>
</reference>
<dbReference type="STRING" id="1109443.G4TNU5"/>
<dbReference type="Proteomes" id="UP000007148">
    <property type="component" value="Unassembled WGS sequence"/>
</dbReference>
<dbReference type="InterPro" id="IPR025714">
    <property type="entry name" value="Methyltranfer_dom"/>
</dbReference>
<dbReference type="AlphaFoldDB" id="G4TNU5"/>
<feature type="domain" description="Methyltransferase" evidence="2">
    <location>
        <begin position="186"/>
        <end position="389"/>
    </location>
</feature>